<accession>A0A2U3Q924</accession>
<protein>
    <submittedName>
        <fullName evidence="1">Nodulation protein NoeE</fullName>
        <ecNumber evidence="1">2.8.2.-</ecNumber>
    </submittedName>
</protein>
<dbReference type="RefSeq" id="WP_122405153.1">
    <property type="nucleotide sequence ID" value="NZ_LS398110.1"/>
</dbReference>
<dbReference type="Proteomes" id="UP000246085">
    <property type="component" value="Chromosome BRAD3257"/>
</dbReference>
<name>A0A2U3Q924_9BRAD</name>
<dbReference type="KEGG" id="bvz:BRAD3257_7051"/>
<dbReference type="EC" id="2.8.2.-" evidence="1"/>
<reference evidence="1 2" key="1">
    <citation type="submission" date="2018-03" db="EMBL/GenBank/DDBJ databases">
        <authorList>
            <person name="Gully D."/>
        </authorList>
    </citation>
    <scope>NUCLEOTIDE SEQUENCE [LARGE SCALE GENOMIC DNA]</scope>
    <source>
        <strain evidence="1">ORS3257</strain>
    </source>
</reference>
<dbReference type="EMBL" id="LS398110">
    <property type="protein sequence ID" value="SPP97897.1"/>
    <property type="molecule type" value="Genomic_DNA"/>
</dbReference>
<sequence length="424" mass="46458">MNGCSGCSPRVCFLLGLPRSGTTLLAHLLQHHPDIVAPPEPWLMLALEAFGWVDQRHPAGSSLIEAATSEFLGRIDRTIVSRAFADAAYGQYLAKAGKRIIIDKTPRYWTALEFLESVYPEAPHLLLMRNPYAIAASLKSTWGIPLQAESSHPVSVSTLVDLMLRLPDVIISSLADLVLGLPKLAAHRIRPQTQVVQYELLVAHPDEEIRRLLRGLGCDPAAVAPAAMPQADYLRSSSFGDRKILERNAVDQNSVQAWRSQLSVEEMQTVTDLVGAELLVELGYEQELLHAQQAGVLDRGGEVTELYRRLFRVWWDFRSAKAGEPSGPPHAGESVHTARSVLEKSPSALDISKVRQANGPSGANVEENLRLATSMAVQLQQALLASEADRAARLDAMCDRDAAIAMLRGEVARLEQILNTPRSI</sequence>
<keyword evidence="1" id="KW-0808">Transferase</keyword>
<organism evidence="1 2">
    <name type="scientific">Bradyrhizobium vignae</name>
    <dbReference type="NCBI Taxonomy" id="1549949"/>
    <lineage>
        <taxon>Bacteria</taxon>
        <taxon>Pseudomonadati</taxon>
        <taxon>Pseudomonadota</taxon>
        <taxon>Alphaproteobacteria</taxon>
        <taxon>Hyphomicrobiales</taxon>
        <taxon>Nitrobacteraceae</taxon>
        <taxon>Bradyrhizobium</taxon>
    </lineage>
</organism>
<evidence type="ECO:0000313" key="2">
    <source>
        <dbReference type="Proteomes" id="UP000246085"/>
    </source>
</evidence>
<evidence type="ECO:0000313" key="1">
    <source>
        <dbReference type="EMBL" id="SPP97897.1"/>
    </source>
</evidence>
<proteinExistence type="predicted"/>
<dbReference type="GO" id="GO:0016740">
    <property type="term" value="F:transferase activity"/>
    <property type="evidence" value="ECO:0007669"/>
    <property type="project" value="UniProtKB-KW"/>
</dbReference>
<dbReference type="Pfam" id="PF13469">
    <property type="entry name" value="Sulfotransfer_3"/>
    <property type="match status" value="1"/>
</dbReference>
<dbReference type="InterPro" id="IPR027417">
    <property type="entry name" value="P-loop_NTPase"/>
</dbReference>
<dbReference type="AlphaFoldDB" id="A0A2U3Q924"/>
<gene>
    <name evidence="1" type="primary">noeE</name>
    <name evidence="1" type="ORF">BRAD3257_7051</name>
</gene>
<dbReference type="SUPFAM" id="SSF52540">
    <property type="entry name" value="P-loop containing nucleoside triphosphate hydrolases"/>
    <property type="match status" value="1"/>
</dbReference>
<dbReference type="Gene3D" id="3.40.50.300">
    <property type="entry name" value="P-loop containing nucleotide triphosphate hydrolases"/>
    <property type="match status" value="1"/>
</dbReference>